<dbReference type="GO" id="GO:0004144">
    <property type="term" value="F:diacylglycerol O-acyltransferase activity"/>
    <property type="evidence" value="ECO:0007669"/>
    <property type="project" value="TreeGrafter"/>
</dbReference>
<dbReference type="EMBL" id="JAANIC010005647">
    <property type="protein sequence ID" value="KAG5331022.1"/>
    <property type="molecule type" value="Genomic_DNA"/>
</dbReference>
<keyword evidence="8" id="KW-0443">Lipid metabolism</keyword>
<protein>
    <recommendedName>
        <fullName evidence="11">Acyltransferase</fullName>
        <ecNumber evidence="11">2.3.1.-</ecNumber>
    </recommendedName>
</protein>
<evidence type="ECO:0000256" key="4">
    <source>
        <dbReference type="ARBA" id="ARBA00022679"/>
    </source>
</evidence>
<dbReference type="GO" id="GO:0005789">
    <property type="term" value="C:endoplasmic reticulum membrane"/>
    <property type="evidence" value="ECO:0007669"/>
    <property type="project" value="UniProtKB-SubCell"/>
</dbReference>
<evidence type="ECO:0000256" key="7">
    <source>
        <dbReference type="ARBA" id="ARBA00022989"/>
    </source>
</evidence>
<keyword evidence="7 11" id="KW-1133">Transmembrane helix</keyword>
<keyword evidence="5 11" id="KW-0812">Transmembrane</keyword>
<keyword evidence="3" id="KW-0444">Lipid biosynthesis</keyword>
<dbReference type="InterPro" id="IPR007130">
    <property type="entry name" value="DAGAT"/>
</dbReference>
<keyword evidence="6 11" id="KW-0256">Endoplasmic reticulum</keyword>
<gene>
    <name evidence="12" type="primary">Mogat1</name>
    <name evidence="12" type="ORF">G6Z76_0009661</name>
</gene>
<dbReference type="PANTHER" id="PTHR12317">
    <property type="entry name" value="DIACYLGLYCEROL O-ACYLTRANSFERASE"/>
    <property type="match status" value="1"/>
</dbReference>
<feature type="transmembrane region" description="Helical" evidence="11">
    <location>
        <begin position="117"/>
        <end position="136"/>
    </location>
</feature>
<feature type="non-terminal residue" evidence="12">
    <location>
        <position position="352"/>
    </location>
</feature>
<feature type="non-terminal residue" evidence="12">
    <location>
        <position position="1"/>
    </location>
</feature>
<reference evidence="12" key="1">
    <citation type="submission" date="2020-03" db="EMBL/GenBank/DDBJ databases">
        <title>Relaxed selection underlies rapid genomic changes in the transitions from sociality to social parasitism in ants.</title>
        <authorList>
            <person name="Bi X."/>
        </authorList>
    </citation>
    <scope>NUCLEOTIDE SEQUENCE</scope>
    <source>
        <strain evidence="12">BGI-DK2014a</strain>
        <tissue evidence="12">Whole body</tissue>
    </source>
</reference>
<evidence type="ECO:0000313" key="13">
    <source>
        <dbReference type="Proteomes" id="UP000669903"/>
    </source>
</evidence>
<keyword evidence="10 12" id="KW-0012">Acyltransferase</keyword>
<comment type="subcellular location">
    <subcellularLocation>
        <location evidence="1 11">Endoplasmic reticulum membrane</location>
        <topology evidence="1 11">Multi-pass membrane protein</topology>
    </subcellularLocation>
</comment>
<evidence type="ECO:0000256" key="3">
    <source>
        <dbReference type="ARBA" id="ARBA00022516"/>
    </source>
</evidence>
<evidence type="ECO:0000256" key="9">
    <source>
        <dbReference type="ARBA" id="ARBA00023136"/>
    </source>
</evidence>
<evidence type="ECO:0000256" key="2">
    <source>
        <dbReference type="ARBA" id="ARBA00005420"/>
    </source>
</evidence>
<sequence>DLFRNMEILGVKFAPLNVPLERRLQTLIVAMWIFVTAFGDVWGYLITIYLILYTETIRYFLLLYFLWMYYDWDTCHNGGRSETWTRMARNNIFWRYFCNYFPIKLVKMVDLDPKKSYLFVSIPHGILSIGIFGSFASDVLDCKKLFPGLEFHAITLDQHFKIPIFREYPYSLGSCASSVRSIKYLLSTPPKSPYTGKATVLIVGGSSESLESMPGTYRSIIKRRKGFVKLALKYGTALVPVFSFGETDLYNQIYSPEGSTLRRIQNYIRNLIGLAPIVFSGRGFFQYSFGLIPKRLPVTVVVGSPIELPKIDEPTTEQINEYHEKFMKSLVELFETQKYNYIKNAENVTLEL</sequence>
<evidence type="ECO:0000256" key="10">
    <source>
        <dbReference type="ARBA" id="ARBA00023315"/>
    </source>
</evidence>
<dbReference type="GO" id="GO:0019432">
    <property type="term" value="P:triglyceride biosynthetic process"/>
    <property type="evidence" value="ECO:0007669"/>
    <property type="project" value="TreeGrafter"/>
</dbReference>
<comment type="caution">
    <text evidence="12">The sequence shown here is derived from an EMBL/GenBank/DDBJ whole genome shotgun (WGS) entry which is preliminary data.</text>
</comment>
<evidence type="ECO:0000256" key="5">
    <source>
        <dbReference type="ARBA" id="ARBA00022692"/>
    </source>
</evidence>
<proteinExistence type="inferred from homology"/>
<dbReference type="AlphaFoldDB" id="A0A836JYT3"/>
<evidence type="ECO:0000313" key="12">
    <source>
        <dbReference type="EMBL" id="KAG5331022.1"/>
    </source>
</evidence>
<keyword evidence="13" id="KW-1185">Reference proteome</keyword>
<evidence type="ECO:0000256" key="8">
    <source>
        <dbReference type="ARBA" id="ARBA00023098"/>
    </source>
</evidence>
<feature type="transmembrane region" description="Helical" evidence="11">
    <location>
        <begin position="27"/>
        <end position="52"/>
    </location>
</feature>
<comment type="similarity">
    <text evidence="2 11">Belongs to the diacylglycerol acyltransferase family.</text>
</comment>
<keyword evidence="4 11" id="KW-0808">Transferase</keyword>
<dbReference type="Proteomes" id="UP000669903">
    <property type="component" value="Unassembled WGS sequence"/>
</dbReference>
<dbReference type="Pfam" id="PF03982">
    <property type="entry name" value="DAGAT"/>
    <property type="match status" value="1"/>
</dbReference>
<dbReference type="PANTHER" id="PTHR12317:SF79">
    <property type="entry name" value="ACYLTRANSFERASE"/>
    <property type="match status" value="1"/>
</dbReference>
<evidence type="ECO:0000256" key="1">
    <source>
        <dbReference type="ARBA" id="ARBA00004477"/>
    </source>
</evidence>
<accession>A0A836JYT3</accession>
<organism evidence="12 13">
    <name type="scientific">Acromyrmex charruanus</name>
    <dbReference type="NCBI Taxonomy" id="2715315"/>
    <lineage>
        <taxon>Eukaryota</taxon>
        <taxon>Metazoa</taxon>
        <taxon>Ecdysozoa</taxon>
        <taxon>Arthropoda</taxon>
        <taxon>Hexapoda</taxon>
        <taxon>Insecta</taxon>
        <taxon>Pterygota</taxon>
        <taxon>Neoptera</taxon>
        <taxon>Endopterygota</taxon>
        <taxon>Hymenoptera</taxon>
        <taxon>Apocrita</taxon>
        <taxon>Aculeata</taxon>
        <taxon>Formicoidea</taxon>
        <taxon>Formicidae</taxon>
        <taxon>Myrmicinae</taxon>
        <taxon>Acromyrmex</taxon>
    </lineage>
</organism>
<name>A0A836JYT3_9HYME</name>
<evidence type="ECO:0000256" key="6">
    <source>
        <dbReference type="ARBA" id="ARBA00022824"/>
    </source>
</evidence>
<evidence type="ECO:0000256" key="11">
    <source>
        <dbReference type="RuleBase" id="RU367023"/>
    </source>
</evidence>
<keyword evidence="9 11" id="KW-0472">Membrane</keyword>
<dbReference type="EC" id="2.3.1.-" evidence="11"/>
<dbReference type="CDD" id="cd07987">
    <property type="entry name" value="LPLAT_MGAT-like"/>
    <property type="match status" value="1"/>
</dbReference>